<dbReference type="GO" id="GO:0004518">
    <property type="term" value="F:nuclease activity"/>
    <property type="evidence" value="ECO:0007669"/>
    <property type="project" value="UniProtKB-KW"/>
</dbReference>
<evidence type="ECO:0000256" key="1">
    <source>
        <dbReference type="ARBA" id="ARBA00022722"/>
    </source>
</evidence>
<dbReference type="OrthoDB" id="1525146at2"/>
<keyword evidence="1" id="KW-0540">Nuclease</keyword>
<evidence type="ECO:0000256" key="2">
    <source>
        <dbReference type="ARBA" id="ARBA00022723"/>
    </source>
</evidence>
<dbReference type="InterPro" id="IPR002716">
    <property type="entry name" value="PIN_dom"/>
</dbReference>
<comment type="caution">
    <text evidence="6">The sequence shown here is derived from an EMBL/GenBank/DDBJ whole genome shotgun (WGS) entry which is preliminary data.</text>
</comment>
<evidence type="ECO:0000259" key="5">
    <source>
        <dbReference type="Pfam" id="PF01850"/>
    </source>
</evidence>
<keyword evidence="7" id="KW-1185">Reference proteome</keyword>
<dbReference type="GO" id="GO:0046872">
    <property type="term" value="F:metal ion binding"/>
    <property type="evidence" value="ECO:0007669"/>
    <property type="project" value="UniProtKB-KW"/>
</dbReference>
<organism evidence="6 7">
    <name type="scientific">Rarobacter incanus</name>
    <dbReference type="NCBI Taxonomy" id="153494"/>
    <lineage>
        <taxon>Bacteria</taxon>
        <taxon>Bacillati</taxon>
        <taxon>Actinomycetota</taxon>
        <taxon>Actinomycetes</taxon>
        <taxon>Micrococcales</taxon>
        <taxon>Rarobacteraceae</taxon>
        <taxon>Rarobacter</taxon>
    </lineage>
</organism>
<name>A0A542SP78_9MICO</name>
<dbReference type="RefSeq" id="WP_142111704.1">
    <property type="nucleotide sequence ID" value="NZ_BAAATB010000002.1"/>
</dbReference>
<keyword evidence="4" id="KW-0460">Magnesium</keyword>
<dbReference type="InterPro" id="IPR029060">
    <property type="entry name" value="PIN-like_dom_sf"/>
</dbReference>
<keyword evidence="2" id="KW-0479">Metal-binding</keyword>
<protein>
    <submittedName>
        <fullName evidence="6">Putative nucleic acid-binding protein</fullName>
    </submittedName>
</protein>
<evidence type="ECO:0000313" key="6">
    <source>
        <dbReference type="EMBL" id="TQK76426.1"/>
    </source>
</evidence>
<proteinExistence type="predicted"/>
<evidence type="ECO:0000313" key="7">
    <source>
        <dbReference type="Proteomes" id="UP000316181"/>
    </source>
</evidence>
<evidence type="ECO:0000256" key="4">
    <source>
        <dbReference type="ARBA" id="ARBA00022842"/>
    </source>
</evidence>
<dbReference type="CDD" id="cd09874">
    <property type="entry name" value="PIN_MT3492-like"/>
    <property type="match status" value="1"/>
</dbReference>
<gene>
    <name evidence="6" type="ORF">FB389_1097</name>
</gene>
<dbReference type="Pfam" id="PF01850">
    <property type="entry name" value="PIN"/>
    <property type="match status" value="1"/>
</dbReference>
<accession>A0A542SP78</accession>
<feature type="domain" description="PIN" evidence="5">
    <location>
        <begin position="4"/>
        <end position="114"/>
    </location>
</feature>
<dbReference type="AlphaFoldDB" id="A0A542SP78"/>
<reference evidence="6 7" key="1">
    <citation type="submission" date="2019-06" db="EMBL/GenBank/DDBJ databases">
        <title>Sequencing the genomes of 1000 actinobacteria strains.</title>
        <authorList>
            <person name="Klenk H.-P."/>
        </authorList>
    </citation>
    <scope>NUCLEOTIDE SEQUENCE [LARGE SCALE GENOMIC DNA]</scope>
    <source>
        <strain evidence="6 7">DSM 10596</strain>
    </source>
</reference>
<dbReference type="EMBL" id="VFNV01000001">
    <property type="protein sequence ID" value="TQK76426.1"/>
    <property type="molecule type" value="Genomic_DNA"/>
</dbReference>
<dbReference type="GO" id="GO:0016787">
    <property type="term" value="F:hydrolase activity"/>
    <property type="evidence" value="ECO:0007669"/>
    <property type="project" value="UniProtKB-KW"/>
</dbReference>
<dbReference type="Gene3D" id="3.40.50.1010">
    <property type="entry name" value="5'-nuclease"/>
    <property type="match status" value="1"/>
</dbReference>
<dbReference type="Proteomes" id="UP000316181">
    <property type="component" value="Unassembled WGS sequence"/>
</dbReference>
<keyword evidence="3" id="KW-0378">Hydrolase</keyword>
<sequence>MAVVYFDAAALVSLCVHSPRTALARRLWVRADALITAHVARVQVPAALAQARRAALLGEADMVAALRQWEAALAQMCVMEASPGAAERAARLAVECDIRADDAWHLAAAERFNSSDMIFAVWDSRLEAAARGRGLPVCG</sequence>
<dbReference type="SUPFAM" id="SSF88723">
    <property type="entry name" value="PIN domain-like"/>
    <property type="match status" value="1"/>
</dbReference>
<evidence type="ECO:0000256" key="3">
    <source>
        <dbReference type="ARBA" id="ARBA00022801"/>
    </source>
</evidence>